<keyword evidence="2" id="KW-0732">Signal</keyword>
<evidence type="ECO:0000256" key="2">
    <source>
        <dbReference type="SAM" id="SignalP"/>
    </source>
</evidence>
<name>A0AAD9WNV2_9ROSI</name>
<feature type="region of interest" description="Disordered" evidence="1">
    <location>
        <begin position="85"/>
        <end position="104"/>
    </location>
</feature>
<organism evidence="3 4">
    <name type="scientific">Dipteronia dyeriana</name>
    <dbReference type="NCBI Taxonomy" id="168575"/>
    <lineage>
        <taxon>Eukaryota</taxon>
        <taxon>Viridiplantae</taxon>
        <taxon>Streptophyta</taxon>
        <taxon>Embryophyta</taxon>
        <taxon>Tracheophyta</taxon>
        <taxon>Spermatophyta</taxon>
        <taxon>Magnoliopsida</taxon>
        <taxon>eudicotyledons</taxon>
        <taxon>Gunneridae</taxon>
        <taxon>Pentapetalae</taxon>
        <taxon>rosids</taxon>
        <taxon>malvids</taxon>
        <taxon>Sapindales</taxon>
        <taxon>Sapindaceae</taxon>
        <taxon>Hippocastanoideae</taxon>
        <taxon>Acereae</taxon>
        <taxon>Dipteronia</taxon>
    </lineage>
</organism>
<reference evidence="3" key="1">
    <citation type="journal article" date="2023" name="Plant J.">
        <title>Genome sequences and population genomics provide insights into the demographic history, inbreeding, and mutation load of two 'living fossil' tree species of Dipteronia.</title>
        <authorList>
            <person name="Feng Y."/>
            <person name="Comes H.P."/>
            <person name="Chen J."/>
            <person name="Zhu S."/>
            <person name="Lu R."/>
            <person name="Zhang X."/>
            <person name="Li P."/>
            <person name="Qiu J."/>
            <person name="Olsen K.M."/>
            <person name="Qiu Y."/>
        </authorList>
    </citation>
    <scope>NUCLEOTIDE SEQUENCE</scope>
    <source>
        <strain evidence="3">KIB01</strain>
    </source>
</reference>
<proteinExistence type="predicted"/>
<gene>
    <name evidence="3" type="ORF">Ddye_031557</name>
</gene>
<feature type="chain" id="PRO_5042025842" evidence="2">
    <location>
        <begin position="17"/>
        <end position="104"/>
    </location>
</feature>
<feature type="compositionally biased region" description="Basic and acidic residues" evidence="1">
    <location>
        <begin position="86"/>
        <end position="98"/>
    </location>
</feature>
<keyword evidence="4" id="KW-1185">Reference proteome</keyword>
<comment type="caution">
    <text evidence="3">The sequence shown here is derived from an EMBL/GenBank/DDBJ whole genome shotgun (WGS) entry which is preliminary data.</text>
</comment>
<accession>A0AAD9WNV2</accession>
<dbReference type="EMBL" id="JANJYI010000009">
    <property type="protein sequence ID" value="KAK2636765.1"/>
    <property type="molecule type" value="Genomic_DNA"/>
</dbReference>
<evidence type="ECO:0000256" key="1">
    <source>
        <dbReference type="SAM" id="MobiDB-lite"/>
    </source>
</evidence>
<protein>
    <submittedName>
        <fullName evidence="3">Uncharacterized protein</fullName>
    </submittedName>
</protein>
<sequence length="104" mass="11517">MAKLSCFFFLLALVSAIVVSHVTALDATAAKYRPSVLVLAITGARQHRIKIHAWNTATNVAKNACAFLLVLMEIKKSVHAITTGRPKKEDLSVHEHSKQHVFQR</sequence>
<evidence type="ECO:0000313" key="3">
    <source>
        <dbReference type="EMBL" id="KAK2636765.1"/>
    </source>
</evidence>
<feature type="signal peptide" evidence="2">
    <location>
        <begin position="1"/>
        <end position="16"/>
    </location>
</feature>
<dbReference type="AlphaFoldDB" id="A0AAD9WNV2"/>
<evidence type="ECO:0000313" key="4">
    <source>
        <dbReference type="Proteomes" id="UP001280121"/>
    </source>
</evidence>
<dbReference type="Proteomes" id="UP001280121">
    <property type="component" value="Unassembled WGS sequence"/>
</dbReference>